<dbReference type="PANTHER" id="PTHR12544">
    <property type="entry name" value="GLUTAMINASE"/>
    <property type="match status" value="1"/>
</dbReference>
<gene>
    <name evidence="6" type="ORF">LSH36_303g02022</name>
</gene>
<evidence type="ECO:0000256" key="2">
    <source>
        <dbReference type="ARBA" id="ARBA00011881"/>
    </source>
</evidence>
<evidence type="ECO:0000313" key="6">
    <source>
        <dbReference type="EMBL" id="KAK2153245.1"/>
    </source>
</evidence>
<dbReference type="Pfam" id="PF04960">
    <property type="entry name" value="Glutaminase"/>
    <property type="match status" value="2"/>
</dbReference>
<keyword evidence="7" id="KW-1185">Reference proteome</keyword>
<dbReference type="PANTHER" id="PTHR12544:SF29">
    <property type="entry name" value="GLUTAMINASE"/>
    <property type="match status" value="1"/>
</dbReference>
<organism evidence="6 7">
    <name type="scientific">Paralvinella palmiformis</name>
    <dbReference type="NCBI Taxonomy" id="53620"/>
    <lineage>
        <taxon>Eukaryota</taxon>
        <taxon>Metazoa</taxon>
        <taxon>Spiralia</taxon>
        <taxon>Lophotrochozoa</taxon>
        <taxon>Annelida</taxon>
        <taxon>Polychaeta</taxon>
        <taxon>Sedentaria</taxon>
        <taxon>Canalipalpata</taxon>
        <taxon>Terebellida</taxon>
        <taxon>Terebelliformia</taxon>
        <taxon>Alvinellidae</taxon>
        <taxon>Paralvinella</taxon>
    </lineage>
</organism>
<dbReference type="SUPFAM" id="SSF56601">
    <property type="entry name" value="beta-lactamase/transpeptidase-like"/>
    <property type="match status" value="1"/>
</dbReference>
<dbReference type="Gene3D" id="3.40.710.10">
    <property type="entry name" value="DD-peptidase/beta-lactamase superfamily"/>
    <property type="match status" value="2"/>
</dbReference>
<comment type="subunit">
    <text evidence="2">Homotetramer.</text>
</comment>
<comment type="similarity">
    <text evidence="1">Belongs to the glutaminase family.</text>
</comment>
<evidence type="ECO:0000256" key="3">
    <source>
        <dbReference type="ARBA" id="ARBA00012918"/>
    </source>
</evidence>
<sequence length="185" mass="19847">MPFSIQSACKPLNYALALNDLGSEVVHKHVGHEPSGEAFNQIKLGYDKDIIINEVLDFYFQLCSMEINCESGSVIAATLANGGICPITGDKVLNGVSVRNTLSMMHSCGMYDYSGEFSFKVGLPAKSGVSGVIVLVVPNVAGFCLWSPPLDTYGNSVRAVEFCEVMEEIVPTDSNPGLYNAVLTL</sequence>
<keyword evidence="4" id="KW-0378">Hydrolase</keyword>
<name>A0AAD9JIV9_9ANNE</name>
<evidence type="ECO:0000256" key="5">
    <source>
        <dbReference type="ARBA" id="ARBA00049534"/>
    </source>
</evidence>
<proteinExistence type="inferred from homology"/>
<dbReference type="GO" id="GO:0004359">
    <property type="term" value="F:glutaminase activity"/>
    <property type="evidence" value="ECO:0007669"/>
    <property type="project" value="UniProtKB-EC"/>
</dbReference>
<protein>
    <recommendedName>
        <fullName evidence="3">glutaminase</fullName>
        <ecNumber evidence="3">3.5.1.2</ecNumber>
    </recommendedName>
</protein>
<evidence type="ECO:0000313" key="7">
    <source>
        <dbReference type="Proteomes" id="UP001208570"/>
    </source>
</evidence>
<dbReference type="InterPro" id="IPR015868">
    <property type="entry name" value="Glutaminase"/>
</dbReference>
<dbReference type="Proteomes" id="UP001208570">
    <property type="component" value="Unassembled WGS sequence"/>
</dbReference>
<dbReference type="GO" id="GO:0006543">
    <property type="term" value="P:L-glutamine catabolic process"/>
    <property type="evidence" value="ECO:0007669"/>
    <property type="project" value="TreeGrafter"/>
</dbReference>
<dbReference type="AlphaFoldDB" id="A0AAD9JIV9"/>
<dbReference type="InterPro" id="IPR012338">
    <property type="entry name" value="Beta-lactam/transpept-like"/>
</dbReference>
<accession>A0AAD9JIV9</accession>
<evidence type="ECO:0000256" key="4">
    <source>
        <dbReference type="ARBA" id="ARBA00022801"/>
    </source>
</evidence>
<dbReference type="EMBL" id="JAODUP010000303">
    <property type="protein sequence ID" value="KAK2153245.1"/>
    <property type="molecule type" value="Genomic_DNA"/>
</dbReference>
<comment type="caution">
    <text evidence="6">The sequence shown here is derived from an EMBL/GenBank/DDBJ whole genome shotgun (WGS) entry which is preliminary data.</text>
</comment>
<comment type="catalytic activity">
    <reaction evidence="5">
        <text>L-glutamine + H2O = L-glutamate + NH4(+)</text>
        <dbReference type="Rhea" id="RHEA:15889"/>
        <dbReference type="ChEBI" id="CHEBI:15377"/>
        <dbReference type="ChEBI" id="CHEBI:28938"/>
        <dbReference type="ChEBI" id="CHEBI:29985"/>
        <dbReference type="ChEBI" id="CHEBI:58359"/>
        <dbReference type="EC" id="3.5.1.2"/>
    </reaction>
</comment>
<reference evidence="6" key="1">
    <citation type="journal article" date="2023" name="Mol. Biol. Evol.">
        <title>Third-Generation Sequencing Reveals the Adaptive Role of the Epigenome in Three Deep-Sea Polychaetes.</title>
        <authorList>
            <person name="Perez M."/>
            <person name="Aroh O."/>
            <person name="Sun Y."/>
            <person name="Lan Y."/>
            <person name="Juniper S.K."/>
            <person name="Young C.R."/>
            <person name="Angers B."/>
            <person name="Qian P.Y."/>
        </authorList>
    </citation>
    <scope>NUCLEOTIDE SEQUENCE</scope>
    <source>
        <strain evidence="6">P08H-3</strain>
    </source>
</reference>
<dbReference type="GO" id="GO:0006537">
    <property type="term" value="P:glutamate biosynthetic process"/>
    <property type="evidence" value="ECO:0007669"/>
    <property type="project" value="TreeGrafter"/>
</dbReference>
<dbReference type="EC" id="3.5.1.2" evidence="3"/>
<evidence type="ECO:0000256" key="1">
    <source>
        <dbReference type="ARBA" id="ARBA00011076"/>
    </source>
</evidence>